<organism evidence="1 2">
    <name type="scientific">Fulvivirga marina</name>
    <dbReference type="NCBI Taxonomy" id="2494733"/>
    <lineage>
        <taxon>Bacteria</taxon>
        <taxon>Pseudomonadati</taxon>
        <taxon>Bacteroidota</taxon>
        <taxon>Cytophagia</taxon>
        <taxon>Cytophagales</taxon>
        <taxon>Fulvivirgaceae</taxon>
        <taxon>Fulvivirga</taxon>
    </lineage>
</organism>
<protein>
    <submittedName>
        <fullName evidence="1">Uncharacterized protein</fullName>
    </submittedName>
</protein>
<comment type="caution">
    <text evidence="1">The sequence shown here is derived from an EMBL/GenBank/DDBJ whole genome shotgun (WGS) entry which is preliminary data.</text>
</comment>
<dbReference type="RefSeq" id="WP_202858299.1">
    <property type="nucleotide sequence ID" value="NZ_JAEUGD010000065.1"/>
</dbReference>
<proteinExistence type="predicted"/>
<dbReference type="AlphaFoldDB" id="A0A937KG26"/>
<evidence type="ECO:0000313" key="1">
    <source>
        <dbReference type="EMBL" id="MBL6448758.1"/>
    </source>
</evidence>
<evidence type="ECO:0000313" key="2">
    <source>
        <dbReference type="Proteomes" id="UP000614216"/>
    </source>
</evidence>
<sequence length="187" mass="21933">MINYIQVLSVHVKLLYELYFLRRWYFNKLVKQLNDLLTEYGQQLTGDQKKRIATYTILGIYVNSCFATLRGEKLSKTEVKNTLYLSVLTALLDDLTGILKLSSIEILEQLNNYKGDNAVDMLLPKYLFDQIRDNSNKKLFYETLGQALIAQDHRLLQLEEKPLTDEELHEITYEKGSIWTVLFRLML</sequence>
<dbReference type="Proteomes" id="UP000614216">
    <property type="component" value="Unassembled WGS sequence"/>
</dbReference>
<name>A0A937KG26_9BACT</name>
<keyword evidence="2" id="KW-1185">Reference proteome</keyword>
<dbReference type="EMBL" id="JAEUGD010000065">
    <property type="protein sequence ID" value="MBL6448758.1"/>
    <property type="molecule type" value="Genomic_DNA"/>
</dbReference>
<gene>
    <name evidence="1" type="ORF">JMN32_20770</name>
</gene>
<accession>A0A937KG26</accession>
<reference evidence="1" key="1">
    <citation type="submission" date="2021-01" db="EMBL/GenBank/DDBJ databases">
        <title>Fulvivirga kasyanovii gen. nov., sp nov., a novel member of the phylum Bacteroidetes isolated from seawater in a mussel farm.</title>
        <authorList>
            <person name="Zhao L.-H."/>
            <person name="Wang Z.-J."/>
        </authorList>
    </citation>
    <scope>NUCLEOTIDE SEQUENCE</scope>
    <source>
        <strain evidence="1">29W222</strain>
    </source>
</reference>